<dbReference type="KEGG" id="rpa:TX73_013075"/>
<organism evidence="1 2">
    <name type="scientific">Rhodopseudomonas palustris (strain ATCC BAA-98 / CGA009)</name>
    <dbReference type="NCBI Taxonomy" id="258594"/>
    <lineage>
        <taxon>Bacteria</taxon>
        <taxon>Pseudomonadati</taxon>
        <taxon>Pseudomonadota</taxon>
        <taxon>Alphaproteobacteria</taxon>
        <taxon>Hyphomicrobiales</taxon>
        <taxon>Nitrobacteraceae</taxon>
        <taxon>Rhodopseudomonas</taxon>
    </lineage>
</organism>
<protein>
    <submittedName>
        <fullName evidence="1">Uncharacterized protein</fullName>
    </submittedName>
</protein>
<proteinExistence type="predicted"/>
<dbReference type="RefSeq" id="WP_147408403.1">
    <property type="nucleotide sequence ID" value="NZ_CP116810.1"/>
</dbReference>
<dbReference type="EMBL" id="CP116810">
    <property type="protein sequence ID" value="WCL92688.1"/>
    <property type="molecule type" value="Genomic_DNA"/>
</dbReference>
<dbReference type="GeneID" id="66893594"/>
<sequence>MDNPHSKLERVKYRGRETVTHLATVDDLICHSTNEGGAVLDFIVYGADGKALESFRATLCPEDLSRVKGISSVPND</sequence>
<evidence type="ECO:0000313" key="2">
    <source>
        <dbReference type="Proteomes" id="UP000001426"/>
    </source>
</evidence>
<dbReference type="Proteomes" id="UP000001426">
    <property type="component" value="Chromosome"/>
</dbReference>
<reference evidence="1 2" key="1">
    <citation type="journal article" date="2004" name="Nat. Biotechnol.">
        <title>Complete genome sequence of the metabolically versatile photosynthetic bacterium Rhodopseudomonas palustris.</title>
        <authorList>
            <person name="Larimer F.W."/>
            <person name="Chain P."/>
            <person name="Hauser L."/>
            <person name="Lamerdin J."/>
            <person name="Malfatti S."/>
            <person name="Do L."/>
            <person name="Land M.L."/>
            <person name="Pelletier D.A."/>
            <person name="Beatty J.T."/>
            <person name="Lang A.S."/>
            <person name="Tabita F.R."/>
            <person name="Gibson J.L."/>
            <person name="Hanson T.E."/>
            <person name="Bobst C."/>
            <person name="Torres J.L."/>
            <person name="Peres C."/>
            <person name="Harrison F.H."/>
            <person name="Gibson J."/>
            <person name="Harwood C.S."/>
        </authorList>
    </citation>
    <scope>NUCLEOTIDE SEQUENCE [LARGE SCALE GENOMIC DNA]</scope>
    <source>
        <strain evidence="2">ATCC BAA-98 / CGA009</strain>
    </source>
</reference>
<evidence type="ECO:0000313" key="1">
    <source>
        <dbReference type="EMBL" id="WCL92688.1"/>
    </source>
</evidence>
<dbReference type="AlphaFoldDB" id="A0AAE9Y0W6"/>
<accession>A0AAE9Y0W6</accession>
<keyword evidence="2" id="KW-1185">Reference proteome</keyword>
<gene>
    <name evidence="1" type="ORF">TX73_013075</name>
</gene>
<name>A0AAE9Y0W6_RHOPA</name>